<accession>A0A328BBS2</accession>
<organism evidence="1 2">
    <name type="scientific">Phenylobacterium kunshanense</name>
    <dbReference type="NCBI Taxonomy" id="1445034"/>
    <lineage>
        <taxon>Bacteria</taxon>
        <taxon>Pseudomonadati</taxon>
        <taxon>Pseudomonadota</taxon>
        <taxon>Alphaproteobacteria</taxon>
        <taxon>Caulobacterales</taxon>
        <taxon>Caulobacteraceae</taxon>
        <taxon>Phenylobacterium</taxon>
    </lineage>
</organism>
<dbReference type="OrthoDB" id="9553723at2"/>
<dbReference type="RefSeq" id="WP_111277156.1">
    <property type="nucleotide sequence ID" value="NZ_QFYS01000008.1"/>
</dbReference>
<evidence type="ECO:0000313" key="1">
    <source>
        <dbReference type="EMBL" id="RAK63316.1"/>
    </source>
</evidence>
<evidence type="ECO:0000313" key="2">
    <source>
        <dbReference type="Proteomes" id="UP000249524"/>
    </source>
</evidence>
<dbReference type="Proteomes" id="UP000249524">
    <property type="component" value="Unassembled WGS sequence"/>
</dbReference>
<keyword evidence="2" id="KW-1185">Reference proteome</keyword>
<sequence>MVKASGLSPDELQEAERVIRRVPPGLYTLADLYGRDWDRKVSPTKFGRAFKAAVIEKRLTGITLHPHKTAANAIQYLVHEH</sequence>
<dbReference type="AlphaFoldDB" id="A0A328BBS2"/>
<dbReference type="EMBL" id="QFYS01000008">
    <property type="protein sequence ID" value="RAK63316.1"/>
    <property type="molecule type" value="Genomic_DNA"/>
</dbReference>
<reference evidence="1 2" key="1">
    <citation type="submission" date="2018-05" db="EMBL/GenBank/DDBJ databases">
        <authorList>
            <person name="Lanie J.A."/>
            <person name="Ng W.-L."/>
            <person name="Kazmierczak K.M."/>
            <person name="Andrzejewski T.M."/>
            <person name="Davidsen T.M."/>
            <person name="Wayne K.J."/>
            <person name="Tettelin H."/>
            <person name="Glass J.I."/>
            <person name="Rusch D."/>
            <person name="Podicherti R."/>
            <person name="Tsui H.-C.T."/>
            <person name="Winkler M.E."/>
        </authorList>
    </citation>
    <scope>NUCLEOTIDE SEQUENCE [LARGE SCALE GENOMIC DNA]</scope>
    <source>
        <strain evidence="1 2">BUT-10</strain>
    </source>
</reference>
<protein>
    <submittedName>
        <fullName evidence="1">Uncharacterized protein</fullName>
    </submittedName>
</protein>
<comment type="caution">
    <text evidence="1">The sequence shown here is derived from an EMBL/GenBank/DDBJ whole genome shotgun (WGS) entry which is preliminary data.</text>
</comment>
<name>A0A328BBS2_9CAUL</name>
<gene>
    <name evidence="1" type="ORF">DJ019_16430</name>
</gene>
<proteinExistence type="predicted"/>